<dbReference type="STRING" id="1518501.CQ10_35965"/>
<gene>
    <name evidence="1" type="ORF">CP49_21195</name>
</gene>
<sequence>MKASGGSSDDRVNYTPSKPGEFVAGKLAGIATLASGHFAMIDDGLGFQFVPWQPVLDKRIGQHQRCDARQRRHRVELRTQTRWACEAAEKPCVLGASGPDQRRLFKAAAVAPPLRG</sequence>
<dbReference type="Proteomes" id="UP000051913">
    <property type="component" value="Unassembled WGS sequence"/>
</dbReference>
<dbReference type="InterPro" id="IPR021795">
    <property type="entry name" value="DUF3363"/>
</dbReference>
<dbReference type="EMBL" id="LLXX01000066">
    <property type="protein sequence ID" value="KRR09329.1"/>
    <property type="molecule type" value="Genomic_DNA"/>
</dbReference>
<evidence type="ECO:0000313" key="1">
    <source>
        <dbReference type="EMBL" id="KRR09329.1"/>
    </source>
</evidence>
<reference evidence="1 2" key="1">
    <citation type="submission" date="2014-03" db="EMBL/GenBank/DDBJ databases">
        <title>Bradyrhizobium valentinum sp. nov., isolated from effective nodules of Lupinus mariae-josephae, a lupine endemic of basic-lime soils in Eastern Spain.</title>
        <authorList>
            <person name="Duran D."/>
            <person name="Rey L."/>
            <person name="Navarro A."/>
            <person name="Busquets A."/>
            <person name="Imperial J."/>
            <person name="Ruiz-Argueso T."/>
        </authorList>
    </citation>
    <scope>NUCLEOTIDE SEQUENCE [LARGE SCALE GENOMIC DNA]</scope>
    <source>
        <strain evidence="1 2">LmjM3</strain>
    </source>
</reference>
<evidence type="ECO:0008006" key="3">
    <source>
        <dbReference type="Google" id="ProtNLM"/>
    </source>
</evidence>
<name>A0A0R3KCI3_9BRAD</name>
<keyword evidence="2" id="KW-1185">Reference proteome</keyword>
<proteinExistence type="predicted"/>
<protein>
    <recommendedName>
        <fullName evidence="3">DUF3363 domain-containing protein</fullName>
    </recommendedName>
</protein>
<organism evidence="1 2">
    <name type="scientific">Bradyrhizobium valentinum</name>
    <dbReference type="NCBI Taxonomy" id="1518501"/>
    <lineage>
        <taxon>Bacteria</taxon>
        <taxon>Pseudomonadati</taxon>
        <taxon>Pseudomonadota</taxon>
        <taxon>Alphaproteobacteria</taxon>
        <taxon>Hyphomicrobiales</taxon>
        <taxon>Nitrobacteraceae</taxon>
        <taxon>Bradyrhizobium</taxon>
    </lineage>
</organism>
<comment type="caution">
    <text evidence="1">The sequence shown here is derived from an EMBL/GenBank/DDBJ whole genome shotgun (WGS) entry which is preliminary data.</text>
</comment>
<dbReference type="AlphaFoldDB" id="A0A0R3KCI3"/>
<evidence type="ECO:0000313" key="2">
    <source>
        <dbReference type="Proteomes" id="UP000051913"/>
    </source>
</evidence>
<dbReference type="Pfam" id="PF11843">
    <property type="entry name" value="DUF3363"/>
    <property type="match status" value="1"/>
</dbReference>
<accession>A0A0R3KCI3</accession>